<dbReference type="EMBL" id="GL996512">
    <property type="protein sequence ID" value="EGV65979.1"/>
    <property type="molecule type" value="Genomic_DNA"/>
</dbReference>
<dbReference type="Gene3D" id="3.40.50.80">
    <property type="entry name" value="Nucleotide-binding domain of ferredoxin-NADP reductase (FNR) module"/>
    <property type="match status" value="1"/>
</dbReference>
<dbReference type="GeneID" id="18248669"/>
<dbReference type="HOGENOM" id="CLU_555744_0_0_1"/>
<dbReference type="OrthoDB" id="432685at2759"/>
<comment type="cofactor">
    <cofactor evidence="1 10">
        <name>FAD</name>
        <dbReference type="ChEBI" id="CHEBI:57692"/>
    </cofactor>
</comment>
<feature type="binding site" evidence="10">
    <location>
        <position position="270"/>
    </location>
    <ligand>
        <name>FAD</name>
        <dbReference type="ChEBI" id="CHEBI:57692"/>
    </ligand>
</feature>
<keyword evidence="5" id="KW-1000">Mitochondrion outer membrane</keyword>
<evidence type="ECO:0000256" key="1">
    <source>
        <dbReference type="ARBA" id="ARBA00001974"/>
    </source>
</evidence>
<evidence type="ECO:0000256" key="11">
    <source>
        <dbReference type="SAM" id="MobiDB-lite"/>
    </source>
</evidence>
<evidence type="ECO:0000256" key="6">
    <source>
        <dbReference type="ARBA" id="ARBA00022827"/>
    </source>
</evidence>
<accession>G3AZ14</accession>
<dbReference type="PROSITE" id="PS51384">
    <property type="entry name" value="FAD_FR"/>
    <property type="match status" value="1"/>
</dbReference>
<feature type="compositionally biased region" description="Polar residues" evidence="11">
    <location>
        <begin position="59"/>
        <end position="69"/>
    </location>
</feature>
<dbReference type="InterPro" id="IPR039261">
    <property type="entry name" value="FNR_nucleotide-bd"/>
</dbReference>
<evidence type="ECO:0000256" key="10">
    <source>
        <dbReference type="PIRSR" id="PIRSR601834-1"/>
    </source>
</evidence>
<evidence type="ECO:0000256" key="2">
    <source>
        <dbReference type="ARBA" id="ARBA00004294"/>
    </source>
</evidence>
<evidence type="ECO:0000256" key="7">
    <source>
        <dbReference type="ARBA" id="ARBA00023002"/>
    </source>
</evidence>
<dbReference type="GO" id="GO:0005741">
    <property type="term" value="C:mitochondrial outer membrane"/>
    <property type="evidence" value="ECO:0007669"/>
    <property type="project" value="UniProtKB-SubCell"/>
</dbReference>
<gene>
    <name evidence="13" type="ORF">CANTEDRAFT_118987</name>
</gene>
<reference evidence="13 14" key="1">
    <citation type="journal article" date="2011" name="Proc. Natl. Acad. Sci. U.S.A.">
        <title>Comparative genomics of xylose-fermenting fungi for enhanced biofuel production.</title>
        <authorList>
            <person name="Wohlbach D.J."/>
            <person name="Kuo A."/>
            <person name="Sato T.K."/>
            <person name="Potts K.M."/>
            <person name="Salamov A.A."/>
            <person name="LaButti K.M."/>
            <person name="Sun H."/>
            <person name="Clum A."/>
            <person name="Pangilinan J.L."/>
            <person name="Lindquist E.A."/>
            <person name="Lucas S."/>
            <person name="Lapidus A."/>
            <person name="Jin M."/>
            <person name="Gunawan C."/>
            <person name="Balan V."/>
            <person name="Dale B.E."/>
            <person name="Jeffries T.W."/>
            <person name="Zinkel R."/>
            <person name="Barry K.W."/>
            <person name="Grigoriev I.V."/>
            <person name="Gasch A.P."/>
        </authorList>
    </citation>
    <scope>NUCLEOTIDE SEQUENCE [LARGE SCALE GENOMIC DNA]</scope>
    <source>
        <strain evidence="14">ATCC 10573 / BCRC 21748 / CBS 615 / JCM 9827 / NBRC 10315 / NRRL Y-1498 / VKM Y-70</strain>
    </source>
</reference>
<dbReference type="SUPFAM" id="SSF52343">
    <property type="entry name" value="Ferredoxin reductase-like, C-terminal NADP-linked domain"/>
    <property type="match status" value="1"/>
</dbReference>
<evidence type="ECO:0000256" key="4">
    <source>
        <dbReference type="ARBA" id="ARBA00022630"/>
    </source>
</evidence>
<keyword evidence="9" id="KW-0472">Membrane</keyword>
<keyword evidence="6 10" id="KW-0274">FAD</keyword>
<evidence type="ECO:0000259" key="12">
    <source>
        <dbReference type="PROSITE" id="PS51384"/>
    </source>
</evidence>
<feature type="compositionally biased region" description="Polar residues" evidence="11">
    <location>
        <begin position="31"/>
        <end position="43"/>
    </location>
</feature>
<comment type="subcellular location">
    <subcellularLocation>
        <location evidence="2">Mitochondrion outer membrane</location>
    </subcellularLocation>
</comment>
<evidence type="ECO:0000256" key="5">
    <source>
        <dbReference type="ARBA" id="ARBA00022787"/>
    </source>
</evidence>
<dbReference type="InterPro" id="IPR017938">
    <property type="entry name" value="Riboflavin_synthase-like_b-brl"/>
</dbReference>
<dbReference type="InterPro" id="IPR001834">
    <property type="entry name" value="CBR-like"/>
</dbReference>
<evidence type="ECO:0000256" key="9">
    <source>
        <dbReference type="ARBA" id="ARBA00023136"/>
    </source>
</evidence>
<dbReference type="SUPFAM" id="SSF63380">
    <property type="entry name" value="Riboflavin synthase domain-like"/>
    <property type="match status" value="1"/>
</dbReference>
<dbReference type="STRING" id="590646.G3AZ14"/>
<dbReference type="PANTHER" id="PTHR19370:SF189">
    <property type="entry name" value="CYTOCHROME C MITOCHONDRIAL IMPORT FACTOR CYC2"/>
    <property type="match status" value="1"/>
</dbReference>
<keyword evidence="8" id="KW-0496">Mitochondrion</keyword>
<feature type="binding site" evidence="10">
    <location>
        <position position="277"/>
    </location>
    <ligand>
        <name>FAD</name>
        <dbReference type="ChEBI" id="CHEBI:57692"/>
    </ligand>
</feature>
<evidence type="ECO:0000256" key="3">
    <source>
        <dbReference type="ARBA" id="ARBA00006105"/>
    </source>
</evidence>
<dbReference type="GO" id="GO:0016491">
    <property type="term" value="F:oxidoreductase activity"/>
    <property type="evidence" value="ECO:0007669"/>
    <property type="project" value="UniProtKB-KW"/>
</dbReference>
<dbReference type="InterPro" id="IPR008333">
    <property type="entry name" value="Cbr1-like_FAD-bd_dom"/>
</dbReference>
<comment type="similarity">
    <text evidence="3">Belongs to the flavoprotein pyridine nucleotide cytochrome reductase family.</text>
</comment>
<keyword evidence="4 10" id="KW-0285">Flavoprotein</keyword>
<protein>
    <recommendedName>
        <fullName evidence="12">FAD-binding FR-type domain-containing protein</fullName>
    </recommendedName>
</protein>
<dbReference type="CDD" id="cd06183">
    <property type="entry name" value="cyt_b5_reduct_like"/>
    <property type="match status" value="1"/>
</dbReference>
<dbReference type="eggNOG" id="KOG0534">
    <property type="taxonomic scope" value="Eukaryota"/>
</dbReference>
<feature type="compositionally biased region" description="Basic and acidic residues" evidence="11">
    <location>
        <begin position="44"/>
        <end position="58"/>
    </location>
</feature>
<keyword evidence="14" id="KW-1185">Reference proteome</keyword>
<proteinExistence type="inferred from homology"/>
<evidence type="ECO:0000313" key="13">
    <source>
        <dbReference type="EMBL" id="EGV65979.1"/>
    </source>
</evidence>
<dbReference type="Gene3D" id="2.40.30.10">
    <property type="entry name" value="Translation factors"/>
    <property type="match status" value="1"/>
</dbReference>
<sequence length="543" mass="62520">MLLRSIGRVTKTPVSRHVGPPMWTRFKSSDIPKNNGNLNNDSKAVSKKETQEIGEFKVKSTSSSAAPAPLENSQVSKFMKKNTKPYIPKLKHERLTYEYPGLPNQDDFTKQSKEGKIKPIKRYTRYIPHMITAVVCVWVGYTIKVWVYPPDEGADSVELLDPESFHKFVITHKQQIDKDHYLIEIAPRFKHWQYSFYTDYSQKSIWGGDRIWSVEVKQPQIMVVRSYTPLPLYFMKSEYTRSGEREPLLKVITPNSNDYDHGGVMTLYVKKYDDGEVSKYITNKNVGDELELRGPHIEYKFPYHPLSKLHERPVFKDLPSKVEPEIYADKLKLVNNLPDYDNLTFFAAGTGIAPVLQVLMSKNPYRGFITVHYSARGPNEIEPLERFMFFLEKLDRVKFIRHYDSEQTFLTGKDILKPEPSNYLSPMRKEKIQKLNELTAEDALKLRKSILDNDNDTKVDEELEKKLEQFDKTIVHYGSAIEQAKVTSKQPKKSSSLAVVCGPDGYVDYVAGPLDKVANEQGEVKGLLGQKEWNNANTFKLSN</sequence>
<dbReference type="AlphaFoldDB" id="G3AZ14"/>
<organism evidence="14">
    <name type="scientific">Candida tenuis (strain ATCC 10573 / BCRC 21748 / CBS 615 / JCM 9827 / NBRC 10315 / NRRL Y-1498 / VKM Y-70)</name>
    <name type="common">Yeast</name>
    <name type="synonym">Yamadazyma tenuis</name>
    <dbReference type="NCBI Taxonomy" id="590646"/>
    <lineage>
        <taxon>Eukaryota</taxon>
        <taxon>Fungi</taxon>
        <taxon>Dikarya</taxon>
        <taxon>Ascomycota</taxon>
        <taxon>Saccharomycotina</taxon>
        <taxon>Pichiomycetes</taxon>
        <taxon>Debaryomycetaceae</taxon>
        <taxon>Yamadazyma</taxon>
    </lineage>
</organism>
<evidence type="ECO:0000313" key="14">
    <source>
        <dbReference type="Proteomes" id="UP000000707"/>
    </source>
</evidence>
<dbReference type="Pfam" id="PF00970">
    <property type="entry name" value="FAD_binding_6"/>
    <property type="match status" value="1"/>
</dbReference>
<name>G3AZ14_CANTC</name>
<keyword evidence="7" id="KW-0560">Oxidoreductase</keyword>
<dbReference type="PANTHER" id="PTHR19370">
    <property type="entry name" value="NADH-CYTOCHROME B5 REDUCTASE"/>
    <property type="match status" value="1"/>
</dbReference>
<feature type="binding site" evidence="10">
    <location>
        <position position="278"/>
    </location>
    <ligand>
        <name>FAD</name>
        <dbReference type="ChEBI" id="CHEBI:57692"/>
    </ligand>
</feature>
<feature type="region of interest" description="Disordered" evidence="11">
    <location>
        <begin position="28"/>
        <end position="69"/>
    </location>
</feature>
<dbReference type="InterPro" id="IPR017927">
    <property type="entry name" value="FAD-bd_FR_type"/>
</dbReference>
<evidence type="ECO:0000256" key="8">
    <source>
        <dbReference type="ARBA" id="ARBA00023128"/>
    </source>
</evidence>
<feature type="domain" description="FAD-binding FR-type" evidence="12">
    <location>
        <begin position="163"/>
        <end position="302"/>
    </location>
</feature>
<dbReference type="KEGG" id="cten:18248669"/>
<dbReference type="Proteomes" id="UP000000707">
    <property type="component" value="Unassembled WGS sequence"/>
</dbReference>